<evidence type="ECO:0000256" key="7">
    <source>
        <dbReference type="ARBA" id="ARBA00037420"/>
    </source>
</evidence>
<dbReference type="PANTHER" id="PTHR10681:SF128">
    <property type="entry name" value="THIOREDOXIN-DEPENDENT PEROXIDE REDUCTASE, MITOCHONDRIAL"/>
    <property type="match status" value="1"/>
</dbReference>
<keyword evidence="5 8" id="KW-0560">Oxidoreductase</keyword>
<sequence length="236" mass="26453">MPLIGDMAPAFTASTTNGVMNFPADYAGKWVILFSHPADFTPVCTTEFMAFQSIMEKLRELNTELVGLSVGTLSGHLAWIDAIREIDYRGWQNVEISFPIIDDMNMHIAKQYGMIHPNASDSKAVRAVFIIDPAGVIRAILYYPLTTGRNMDEILRLLTALQTTDAFGVSTPADWRPGDDVLVSAPSTTAAMHNRIDRPERDLDVRAWFLTLKKLPEQTVMEKLNKKSVHKRDTKK</sequence>
<dbReference type="PROSITE" id="PS51352">
    <property type="entry name" value="THIOREDOXIN_2"/>
    <property type="match status" value="1"/>
</dbReference>
<dbReference type="Pfam" id="PF10417">
    <property type="entry name" value="1-cysPrx_C"/>
    <property type="match status" value="1"/>
</dbReference>
<dbReference type="InterPro" id="IPR019479">
    <property type="entry name" value="Peroxiredoxin_C"/>
</dbReference>
<evidence type="ECO:0000313" key="12">
    <source>
        <dbReference type="Proteomes" id="UP000886742"/>
    </source>
</evidence>
<evidence type="ECO:0000259" key="10">
    <source>
        <dbReference type="PROSITE" id="PS51352"/>
    </source>
</evidence>
<keyword evidence="3 8" id="KW-0575">Peroxidase</keyword>
<dbReference type="Gene3D" id="3.30.1020.10">
    <property type="entry name" value="Antioxidant, Horf6, Chain A, domain2"/>
    <property type="match status" value="1"/>
</dbReference>
<evidence type="ECO:0000256" key="8">
    <source>
        <dbReference type="HAMAP-Rule" id="MF_00401"/>
    </source>
</evidence>
<dbReference type="PIRSF" id="PIRSF000239">
    <property type="entry name" value="AHPC"/>
    <property type="match status" value="1"/>
</dbReference>
<comment type="miscellaneous">
    <text evidence="8">The active site is a conserved redox-active cysteine residue, the peroxidatic cysteine (C(P)), which makes the nucleophilic attack on the peroxide substrate. The peroxide oxidizes the C(P)-SH to cysteine sulfenic acid (C(P)-SOH), which then reacts with another cysteine residue, the resolving cysteine (C(R)), to form a disulfide bridge. The disulfide is subsequently reduced by an appropriate electron donor to complete the catalytic cycle. In this 1-Cys peroxiredoxin, no C(R) is present and C(P) instead forms a disulfide with a cysteine from another protein or with a small thiol molecule.</text>
</comment>
<dbReference type="Gene3D" id="3.40.30.10">
    <property type="entry name" value="Glutaredoxin"/>
    <property type="match status" value="1"/>
</dbReference>
<keyword evidence="4 8" id="KW-0049">Antioxidant</keyword>
<reference evidence="11" key="1">
    <citation type="submission" date="2020-10" db="EMBL/GenBank/DDBJ databases">
        <authorList>
            <person name="Gilroy R."/>
        </authorList>
    </citation>
    <scope>NUCLEOTIDE SEQUENCE</scope>
    <source>
        <strain evidence="11">ChiGjej3B3-5194</strain>
    </source>
</reference>
<evidence type="ECO:0000256" key="9">
    <source>
        <dbReference type="PIRSR" id="PIRSR000239-1"/>
    </source>
</evidence>
<evidence type="ECO:0000256" key="4">
    <source>
        <dbReference type="ARBA" id="ARBA00022862"/>
    </source>
</evidence>
<keyword evidence="2 8" id="KW-0963">Cytoplasm</keyword>
<reference evidence="11" key="2">
    <citation type="journal article" date="2021" name="PeerJ">
        <title>Extensive microbial diversity within the chicken gut microbiome revealed by metagenomics and culture.</title>
        <authorList>
            <person name="Gilroy R."/>
            <person name="Ravi A."/>
            <person name="Getino M."/>
            <person name="Pursley I."/>
            <person name="Horton D.L."/>
            <person name="Alikhan N.F."/>
            <person name="Baker D."/>
            <person name="Gharbi K."/>
            <person name="Hall N."/>
            <person name="Watson M."/>
            <person name="Adriaenssens E.M."/>
            <person name="Foster-Nyarko E."/>
            <person name="Jarju S."/>
            <person name="Secka A."/>
            <person name="Antonio M."/>
            <person name="Oren A."/>
            <person name="Chaudhuri R.R."/>
            <person name="La Ragione R."/>
            <person name="Hildebrand F."/>
            <person name="Pallen M.J."/>
        </authorList>
    </citation>
    <scope>NUCLEOTIDE SEQUENCE</scope>
    <source>
        <strain evidence="11">ChiGjej3B3-5194</strain>
    </source>
</reference>
<comment type="subunit">
    <text evidence="8">Homodecamer. Pentamer of dimers that assemble into a ring structure.</text>
</comment>
<comment type="function">
    <text evidence="7 8">Thiol-specific peroxidase that catalyzes the reduction of hydrogen peroxide and organic hydroperoxides to water and alcohols, respectively. Plays a role in cell protection against oxidative stress by detoxifying peroxides.</text>
</comment>
<protein>
    <recommendedName>
        <fullName evidence="8">Peroxiredoxin</fullName>
        <ecNumber evidence="8">1.11.1.24</ecNumber>
    </recommendedName>
    <alternativeName>
        <fullName evidence="8">Thioredoxin-dependent peroxiredoxin</fullName>
    </alternativeName>
</protein>
<feature type="active site" description="Cysteine sulfenic acid (-SOH) intermediate" evidence="8">
    <location>
        <position position="44"/>
    </location>
</feature>
<dbReference type="PANTHER" id="PTHR10681">
    <property type="entry name" value="THIOREDOXIN PEROXIDASE"/>
    <property type="match status" value="1"/>
</dbReference>
<dbReference type="InterPro" id="IPR050217">
    <property type="entry name" value="Peroxiredoxin"/>
</dbReference>
<dbReference type="InterPro" id="IPR022915">
    <property type="entry name" value="Peroxiredoxin_TDXH"/>
</dbReference>
<name>A0A9D1FG54_9PROT</name>
<dbReference type="InterPro" id="IPR000866">
    <property type="entry name" value="AhpC/TSA"/>
</dbReference>
<evidence type="ECO:0000313" key="11">
    <source>
        <dbReference type="EMBL" id="HIS70970.1"/>
    </source>
</evidence>
<dbReference type="HAMAP" id="MF_00401">
    <property type="entry name" value="Peroxiredoxin"/>
    <property type="match status" value="1"/>
</dbReference>
<dbReference type="GO" id="GO:0042744">
    <property type="term" value="P:hydrogen peroxide catabolic process"/>
    <property type="evidence" value="ECO:0007669"/>
    <property type="project" value="TreeGrafter"/>
</dbReference>
<evidence type="ECO:0000256" key="3">
    <source>
        <dbReference type="ARBA" id="ARBA00022559"/>
    </source>
</evidence>
<comment type="similarity">
    <text evidence="8">Belongs to the peroxiredoxin family. Prx6 subfamily.</text>
</comment>
<dbReference type="EC" id="1.11.1.24" evidence="8"/>
<feature type="binding site" evidence="8">
    <location>
        <position position="126"/>
    </location>
    <ligand>
        <name>substrate</name>
    </ligand>
</feature>
<comment type="catalytic activity">
    <reaction evidence="8">
        <text>a hydroperoxide + [thioredoxin]-dithiol = an alcohol + [thioredoxin]-disulfide + H2O</text>
        <dbReference type="Rhea" id="RHEA:62620"/>
        <dbReference type="Rhea" id="RHEA-COMP:10698"/>
        <dbReference type="Rhea" id="RHEA-COMP:10700"/>
        <dbReference type="ChEBI" id="CHEBI:15377"/>
        <dbReference type="ChEBI" id="CHEBI:29950"/>
        <dbReference type="ChEBI" id="CHEBI:30879"/>
        <dbReference type="ChEBI" id="CHEBI:35924"/>
        <dbReference type="ChEBI" id="CHEBI:50058"/>
        <dbReference type="EC" id="1.11.1.24"/>
    </reaction>
</comment>
<comment type="caution">
    <text evidence="8">Lacks conserved residue(s) required for the propagation of feature annotation.</text>
</comment>
<dbReference type="InterPro" id="IPR024706">
    <property type="entry name" value="Peroxiredoxin_AhpC-typ"/>
</dbReference>
<keyword evidence="6 8" id="KW-0676">Redox-active center</keyword>
<dbReference type="GO" id="GO:0008379">
    <property type="term" value="F:thioredoxin peroxidase activity"/>
    <property type="evidence" value="ECO:0007669"/>
    <property type="project" value="TreeGrafter"/>
</dbReference>
<comment type="caution">
    <text evidence="11">The sequence shown here is derived from an EMBL/GenBank/DDBJ whole genome shotgun (WGS) entry which is preliminary data.</text>
</comment>
<gene>
    <name evidence="11" type="ORF">IAD02_03210</name>
</gene>
<dbReference type="SUPFAM" id="SSF52833">
    <property type="entry name" value="Thioredoxin-like"/>
    <property type="match status" value="1"/>
</dbReference>
<comment type="similarity">
    <text evidence="1">Belongs to the peroxiredoxin family. AhpC/Prx1 subfamily.</text>
</comment>
<evidence type="ECO:0000256" key="1">
    <source>
        <dbReference type="ARBA" id="ARBA00009796"/>
    </source>
</evidence>
<evidence type="ECO:0000256" key="6">
    <source>
        <dbReference type="ARBA" id="ARBA00023284"/>
    </source>
</evidence>
<evidence type="ECO:0000256" key="2">
    <source>
        <dbReference type="ARBA" id="ARBA00022490"/>
    </source>
</evidence>
<feature type="domain" description="Thioredoxin" evidence="10">
    <location>
        <begin position="2"/>
        <end position="163"/>
    </location>
</feature>
<comment type="subcellular location">
    <subcellularLocation>
        <location evidence="8">Cytoplasm</location>
    </subcellularLocation>
</comment>
<dbReference type="GO" id="GO:0006979">
    <property type="term" value="P:response to oxidative stress"/>
    <property type="evidence" value="ECO:0007669"/>
    <property type="project" value="TreeGrafter"/>
</dbReference>
<dbReference type="InterPro" id="IPR013766">
    <property type="entry name" value="Thioredoxin_domain"/>
</dbReference>
<evidence type="ECO:0000256" key="5">
    <source>
        <dbReference type="ARBA" id="ARBA00023002"/>
    </source>
</evidence>
<organism evidence="11 12">
    <name type="scientific">Candidatus Enterousia intestinigallinarum</name>
    <dbReference type="NCBI Taxonomy" id="2840790"/>
    <lineage>
        <taxon>Bacteria</taxon>
        <taxon>Pseudomonadati</taxon>
        <taxon>Pseudomonadota</taxon>
        <taxon>Alphaproteobacteria</taxon>
        <taxon>Candidatus Enterousia</taxon>
    </lineage>
</organism>
<feature type="active site" description="Cysteine sulfenic acid (-SOH) intermediate; for peroxidase activity" evidence="9">
    <location>
        <position position="44"/>
    </location>
</feature>
<dbReference type="EMBL" id="DVJI01000012">
    <property type="protein sequence ID" value="HIS70970.1"/>
    <property type="molecule type" value="Genomic_DNA"/>
</dbReference>
<dbReference type="GO" id="GO:0033554">
    <property type="term" value="P:cellular response to stress"/>
    <property type="evidence" value="ECO:0007669"/>
    <property type="project" value="TreeGrafter"/>
</dbReference>
<dbReference type="AlphaFoldDB" id="A0A9D1FG54"/>
<accession>A0A9D1FG54</accession>
<dbReference type="Pfam" id="PF00578">
    <property type="entry name" value="AhpC-TSA"/>
    <property type="match status" value="1"/>
</dbReference>
<proteinExistence type="inferred from homology"/>
<dbReference type="InterPro" id="IPR036249">
    <property type="entry name" value="Thioredoxin-like_sf"/>
</dbReference>
<dbReference type="Proteomes" id="UP000886742">
    <property type="component" value="Unassembled WGS sequence"/>
</dbReference>
<dbReference type="NCBIfam" id="NF009668">
    <property type="entry name" value="PRK13189.1"/>
    <property type="match status" value="1"/>
</dbReference>
<dbReference type="GO" id="GO:0005829">
    <property type="term" value="C:cytosol"/>
    <property type="evidence" value="ECO:0007669"/>
    <property type="project" value="TreeGrafter"/>
</dbReference>
<dbReference type="GO" id="GO:0045454">
    <property type="term" value="P:cell redox homeostasis"/>
    <property type="evidence" value="ECO:0007669"/>
    <property type="project" value="TreeGrafter"/>
</dbReference>